<organism evidence="5 6">
    <name type="scientific">Halomicrobium zhouii</name>
    <dbReference type="NCBI Taxonomy" id="767519"/>
    <lineage>
        <taxon>Archaea</taxon>
        <taxon>Methanobacteriati</taxon>
        <taxon>Methanobacteriota</taxon>
        <taxon>Stenosarchaea group</taxon>
        <taxon>Halobacteria</taxon>
        <taxon>Halobacteriales</taxon>
        <taxon>Haloarculaceae</taxon>
        <taxon>Halomicrobium</taxon>
    </lineage>
</organism>
<dbReference type="EMBL" id="FOZK01000002">
    <property type="protein sequence ID" value="SFS01759.1"/>
    <property type="molecule type" value="Genomic_DNA"/>
</dbReference>
<dbReference type="AlphaFoldDB" id="A0A1I6LE72"/>
<evidence type="ECO:0000259" key="3">
    <source>
        <dbReference type="Pfam" id="PF23600"/>
    </source>
</evidence>
<dbReference type="OrthoDB" id="235883at2157"/>
<keyword evidence="2" id="KW-1133">Transmembrane helix</keyword>
<dbReference type="InterPro" id="IPR055564">
    <property type="entry name" value="CdpA_C"/>
</dbReference>
<dbReference type="Proteomes" id="UP000199062">
    <property type="component" value="Unassembled WGS sequence"/>
</dbReference>
<evidence type="ECO:0000256" key="1">
    <source>
        <dbReference type="SAM" id="MobiDB-lite"/>
    </source>
</evidence>
<evidence type="ECO:0000259" key="4">
    <source>
        <dbReference type="Pfam" id="PF23601"/>
    </source>
</evidence>
<gene>
    <name evidence="5" type="ORF">SAMN05216559_2542</name>
</gene>
<feature type="compositionally biased region" description="Polar residues" evidence="1">
    <location>
        <begin position="255"/>
        <end position="264"/>
    </location>
</feature>
<feature type="compositionally biased region" description="Polar residues" evidence="1">
    <location>
        <begin position="238"/>
        <end position="248"/>
    </location>
</feature>
<dbReference type="RefSeq" id="WP_089816873.1">
    <property type="nucleotide sequence ID" value="NZ_FOZK01000002.1"/>
</dbReference>
<keyword evidence="2" id="KW-0472">Membrane</keyword>
<feature type="transmembrane region" description="Helical" evidence="2">
    <location>
        <begin position="62"/>
        <end position="81"/>
    </location>
</feature>
<feature type="domain" description="Cell division protein A C-terminal" evidence="4">
    <location>
        <begin position="264"/>
        <end position="304"/>
    </location>
</feature>
<feature type="region of interest" description="Disordered" evidence="1">
    <location>
        <begin position="175"/>
        <end position="265"/>
    </location>
</feature>
<feature type="transmembrane region" description="Helical" evidence="2">
    <location>
        <begin position="88"/>
        <end position="107"/>
    </location>
</feature>
<protein>
    <submittedName>
        <fullName evidence="5">Uncharacterized protein</fullName>
    </submittedName>
</protein>
<feature type="domain" description="Cell division protein A N-terminal" evidence="3">
    <location>
        <begin position="2"/>
        <end position="150"/>
    </location>
</feature>
<name>A0A1I6LE72_9EURY</name>
<dbReference type="Pfam" id="PF23601">
    <property type="entry name" value="CdpA_C"/>
    <property type="match status" value="1"/>
</dbReference>
<accession>A0A1I6LE72</accession>
<dbReference type="Pfam" id="PF23600">
    <property type="entry name" value="CdpA_N"/>
    <property type="match status" value="1"/>
</dbReference>
<reference evidence="5 6" key="1">
    <citation type="submission" date="2016-10" db="EMBL/GenBank/DDBJ databases">
        <authorList>
            <person name="de Groot N.N."/>
        </authorList>
    </citation>
    <scope>NUCLEOTIDE SEQUENCE [LARGE SCALE GENOMIC DNA]</scope>
    <source>
        <strain evidence="5 6">CGMCC 1.10457</strain>
    </source>
</reference>
<feature type="compositionally biased region" description="Low complexity" evidence="1">
    <location>
        <begin position="207"/>
        <end position="237"/>
    </location>
</feature>
<evidence type="ECO:0000313" key="6">
    <source>
        <dbReference type="Proteomes" id="UP000199062"/>
    </source>
</evidence>
<dbReference type="STRING" id="767519.SAMN05216559_2542"/>
<proteinExistence type="predicted"/>
<dbReference type="InterPro" id="IPR055563">
    <property type="entry name" value="CdpA_N"/>
</dbReference>
<evidence type="ECO:0000313" key="5">
    <source>
        <dbReference type="EMBL" id="SFS01759.1"/>
    </source>
</evidence>
<sequence length="307" mass="31600">MTSLTDVYEGRVGRVASRRQQLFGSGLFLAGAAMLVGAIGVATTGIGTAALSEYGAREVGGILAGIGLQTVLLGVFALLPASRRVRGAAVIGTGVALLGVALFQHVYPYQWVESAPLFALATTTVYFFGVVTTFWCLFVGLATFKTRNDPGGTARMEVTQEGTIRLVEEAQSTGGLGGIGLFGTEPDGSVETQTNGSSGHSGGGVGPSAAVSDGGSAATDGLDEVGTSTTQGTQSTTDAGSRSTTAGGSTDRMSDSTAPKTQPDSYCGNCRHFEYVTLDGEPEPYCEYHGAELDDMDACSSWREQSR</sequence>
<feature type="transmembrane region" description="Helical" evidence="2">
    <location>
        <begin position="21"/>
        <end position="42"/>
    </location>
</feature>
<keyword evidence="6" id="KW-1185">Reference proteome</keyword>
<feature type="transmembrane region" description="Helical" evidence="2">
    <location>
        <begin position="119"/>
        <end position="144"/>
    </location>
</feature>
<evidence type="ECO:0000256" key="2">
    <source>
        <dbReference type="SAM" id="Phobius"/>
    </source>
</evidence>
<keyword evidence="2" id="KW-0812">Transmembrane</keyword>